<dbReference type="Proteomes" id="UP001432146">
    <property type="component" value="Unassembled WGS sequence"/>
</dbReference>
<organism evidence="2 3">
    <name type="scientific">Tetragonisca angustula</name>
    <dbReference type="NCBI Taxonomy" id="166442"/>
    <lineage>
        <taxon>Eukaryota</taxon>
        <taxon>Metazoa</taxon>
        <taxon>Ecdysozoa</taxon>
        <taxon>Arthropoda</taxon>
        <taxon>Hexapoda</taxon>
        <taxon>Insecta</taxon>
        <taxon>Pterygota</taxon>
        <taxon>Neoptera</taxon>
        <taxon>Endopterygota</taxon>
        <taxon>Hymenoptera</taxon>
        <taxon>Apocrita</taxon>
        <taxon>Aculeata</taxon>
        <taxon>Apoidea</taxon>
        <taxon>Anthophila</taxon>
        <taxon>Apidae</taxon>
        <taxon>Tetragonisca</taxon>
    </lineage>
</organism>
<evidence type="ECO:0000313" key="2">
    <source>
        <dbReference type="EMBL" id="KAK9306206.1"/>
    </source>
</evidence>
<evidence type="ECO:0000313" key="3">
    <source>
        <dbReference type="Proteomes" id="UP001432146"/>
    </source>
</evidence>
<sequence>MVEGSPAKQERTDKTGKRGRRVQRQPCALQAPDPKKGIENENDVCSSSLRCPGLAACLLLTLEIIRFGRKPGDDTRHNGGLSPSETTRQGLGGNHENYSMVNRTVNYPMTILASSSAVLVGEIEPFFERKQEISSRGDLYYRPRL</sequence>
<dbReference type="AlphaFoldDB" id="A0AAW1AAY3"/>
<reference evidence="2 3" key="1">
    <citation type="submission" date="2024-05" db="EMBL/GenBank/DDBJ databases">
        <title>The nuclear and mitochondrial genome assemblies of Tetragonisca angustula (Apidae: Meliponini), a tiny yet remarkable pollinator in the Neotropics.</title>
        <authorList>
            <person name="Ferrari R."/>
            <person name="Ricardo P.C."/>
            <person name="Dias F.C."/>
            <person name="Araujo N.S."/>
            <person name="Soares D.O."/>
            <person name="Zhou Q.-S."/>
            <person name="Zhu C.-D."/>
            <person name="Coutinho L."/>
            <person name="Airas M.C."/>
            <person name="Batista T.M."/>
        </authorList>
    </citation>
    <scope>NUCLEOTIDE SEQUENCE [LARGE SCALE GENOMIC DNA]</scope>
    <source>
        <strain evidence="2">ASF017062</strain>
        <tissue evidence="2">Abdomen</tissue>
    </source>
</reference>
<proteinExistence type="predicted"/>
<protein>
    <submittedName>
        <fullName evidence="2">Uncharacterized protein</fullName>
    </submittedName>
</protein>
<dbReference type="EMBL" id="JAWNGG020000042">
    <property type="protein sequence ID" value="KAK9306206.1"/>
    <property type="molecule type" value="Genomic_DNA"/>
</dbReference>
<evidence type="ECO:0000256" key="1">
    <source>
        <dbReference type="SAM" id="MobiDB-lite"/>
    </source>
</evidence>
<comment type="caution">
    <text evidence="2">The sequence shown here is derived from an EMBL/GenBank/DDBJ whole genome shotgun (WGS) entry which is preliminary data.</text>
</comment>
<name>A0AAW1AAY3_9HYME</name>
<accession>A0AAW1AAY3</accession>
<gene>
    <name evidence="2" type="ORF">QLX08_002954</name>
</gene>
<keyword evidence="3" id="KW-1185">Reference proteome</keyword>
<feature type="region of interest" description="Disordered" evidence="1">
    <location>
        <begin position="70"/>
        <end position="95"/>
    </location>
</feature>
<feature type="region of interest" description="Disordered" evidence="1">
    <location>
        <begin position="1"/>
        <end position="41"/>
    </location>
</feature>